<dbReference type="Proteomes" id="UP000250235">
    <property type="component" value="Unassembled WGS sequence"/>
</dbReference>
<dbReference type="AlphaFoldDB" id="A0A2Z6ZUP2"/>
<gene>
    <name evidence="1" type="ORF">F511_45969</name>
</gene>
<dbReference type="EMBL" id="KV076326">
    <property type="protein sequence ID" value="KZV06549.1"/>
    <property type="molecule type" value="Genomic_DNA"/>
</dbReference>
<reference evidence="1 2" key="1">
    <citation type="journal article" date="2015" name="Proc. Natl. Acad. Sci. U.S.A.">
        <title>The resurrection genome of Boea hygrometrica: A blueprint for survival of dehydration.</title>
        <authorList>
            <person name="Xiao L."/>
            <person name="Yang G."/>
            <person name="Zhang L."/>
            <person name="Yang X."/>
            <person name="Zhao S."/>
            <person name="Ji Z."/>
            <person name="Zhou Q."/>
            <person name="Hu M."/>
            <person name="Wang Y."/>
            <person name="Chen M."/>
            <person name="Xu Y."/>
            <person name="Jin H."/>
            <person name="Xiao X."/>
            <person name="Hu G."/>
            <person name="Bao F."/>
            <person name="Hu Y."/>
            <person name="Wan P."/>
            <person name="Li L."/>
            <person name="Deng X."/>
            <person name="Kuang T."/>
            <person name="Xiang C."/>
            <person name="Zhu J.K."/>
            <person name="Oliver M.J."/>
            <person name="He Y."/>
        </authorList>
    </citation>
    <scope>NUCLEOTIDE SEQUENCE [LARGE SCALE GENOMIC DNA]</scope>
    <source>
        <strain evidence="2">cv. XS01</strain>
    </source>
</reference>
<name>A0A2Z6ZUP2_9LAMI</name>
<keyword evidence="2" id="KW-1185">Reference proteome</keyword>
<organism evidence="1 2">
    <name type="scientific">Dorcoceras hygrometricum</name>
    <dbReference type="NCBI Taxonomy" id="472368"/>
    <lineage>
        <taxon>Eukaryota</taxon>
        <taxon>Viridiplantae</taxon>
        <taxon>Streptophyta</taxon>
        <taxon>Embryophyta</taxon>
        <taxon>Tracheophyta</taxon>
        <taxon>Spermatophyta</taxon>
        <taxon>Magnoliopsida</taxon>
        <taxon>eudicotyledons</taxon>
        <taxon>Gunneridae</taxon>
        <taxon>Pentapetalae</taxon>
        <taxon>asterids</taxon>
        <taxon>lamiids</taxon>
        <taxon>Lamiales</taxon>
        <taxon>Gesneriaceae</taxon>
        <taxon>Didymocarpoideae</taxon>
        <taxon>Trichosporeae</taxon>
        <taxon>Loxocarpinae</taxon>
        <taxon>Dorcoceras</taxon>
    </lineage>
</organism>
<protein>
    <submittedName>
        <fullName evidence="1">Uncharacterized protein</fullName>
    </submittedName>
</protein>
<sequence>MRHRAPSHGTQPRTACNNLRTGLTDSVLAIARSVKRSCATSGAASRDQRGRDARLEARDQRRNIALHLLKTAATSAGNCASSARPLAHKRAGMGAAMRGGAVAFSQNFFVDSI</sequence>
<accession>A0A2Z6ZUP2</accession>
<evidence type="ECO:0000313" key="1">
    <source>
        <dbReference type="EMBL" id="KZV06549.1"/>
    </source>
</evidence>
<proteinExistence type="predicted"/>
<evidence type="ECO:0000313" key="2">
    <source>
        <dbReference type="Proteomes" id="UP000250235"/>
    </source>
</evidence>